<dbReference type="OMA" id="GREANEW"/>
<dbReference type="PANTHER" id="PTHR48045">
    <property type="entry name" value="UDP-GLYCOSYLTRANSFERASE 72B1"/>
    <property type="match status" value="1"/>
</dbReference>
<evidence type="ECO:0000313" key="3">
    <source>
        <dbReference type="Proteomes" id="UP000188268"/>
    </source>
</evidence>
<keyword evidence="1 2" id="KW-0808">Transferase</keyword>
<comment type="caution">
    <text evidence="2">The sequence shown here is derived from an EMBL/GenBank/DDBJ whole genome shotgun (WGS) entry which is preliminary data.</text>
</comment>
<dbReference type="Gene3D" id="3.40.50.2000">
    <property type="entry name" value="Glycogen Phosphorylase B"/>
    <property type="match status" value="1"/>
</dbReference>
<gene>
    <name evidence="2" type="ORF">CCACVL1_07245</name>
</gene>
<dbReference type="Proteomes" id="UP000188268">
    <property type="component" value="Unassembled WGS sequence"/>
</dbReference>
<dbReference type="Pfam" id="PF00201">
    <property type="entry name" value="UDPGT"/>
    <property type="match status" value="1"/>
</dbReference>
<dbReference type="OrthoDB" id="5835829at2759"/>
<accession>A0A1R3J7Y4</accession>
<organism evidence="2 3">
    <name type="scientific">Corchorus capsularis</name>
    <name type="common">Jute</name>
    <dbReference type="NCBI Taxonomy" id="210143"/>
    <lineage>
        <taxon>Eukaryota</taxon>
        <taxon>Viridiplantae</taxon>
        <taxon>Streptophyta</taxon>
        <taxon>Embryophyta</taxon>
        <taxon>Tracheophyta</taxon>
        <taxon>Spermatophyta</taxon>
        <taxon>Magnoliopsida</taxon>
        <taxon>eudicotyledons</taxon>
        <taxon>Gunneridae</taxon>
        <taxon>Pentapetalae</taxon>
        <taxon>rosids</taxon>
        <taxon>malvids</taxon>
        <taxon>Malvales</taxon>
        <taxon>Malvaceae</taxon>
        <taxon>Grewioideae</taxon>
        <taxon>Apeibeae</taxon>
        <taxon>Corchorus</taxon>
    </lineage>
</organism>
<dbReference type="GO" id="GO:0008194">
    <property type="term" value="F:UDP-glycosyltransferase activity"/>
    <property type="evidence" value="ECO:0007669"/>
    <property type="project" value="InterPro"/>
</dbReference>
<dbReference type="AlphaFoldDB" id="A0A1R3J7Y4"/>
<dbReference type="SUPFAM" id="SSF53756">
    <property type="entry name" value="UDP-Glycosyltransferase/glycogen phosphorylase"/>
    <property type="match status" value="1"/>
</dbReference>
<keyword evidence="3" id="KW-1185">Reference proteome</keyword>
<protein>
    <submittedName>
        <fullName evidence="2">UDP-glucuronosyl/UDP-glucosyltransferase</fullName>
    </submittedName>
</protein>
<evidence type="ECO:0000256" key="1">
    <source>
        <dbReference type="ARBA" id="ARBA00022679"/>
    </source>
</evidence>
<dbReference type="InterPro" id="IPR002213">
    <property type="entry name" value="UDP_glucos_trans"/>
</dbReference>
<reference evidence="2 3" key="1">
    <citation type="submission" date="2013-09" db="EMBL/GenBank/DDBJ databases">
        <title>Corchorus capsularis genome sequencing.</title>
        <authorList>
            <person name="Alam M."/>
            <person name="Haque M.S."/>
            <person name="Islam M.S."/>
            <person name="Emdad E.M."/>
            <person name="Islam M.M."/>
            <person name="Ahmed B."/>
            <person name="Halim A."/>
            <person name="Hossen Q.M.M."/>
            <person name="Hossain M.Z."/>
            <person name="Ahmed R."/>
            <person name="Khan M.M."/>
            <person name="Islam R."/>
            <person name="Rashid M.M."/>
            <person name="Khan S.A."/>
            <person name="Rahman M.S."/>
            <person name="Alam M."/>
        </authorList>
    </citation>
    <scope>NUCLEOTIDE SEQUENCE [LARGE SCALE GENOMIC DNA]</scope>
    <source>
        <strain evidence="3">cv. CVL-1</strain>
        <tissue evidence="2">Whole seedling</tissue>
    </source>
</reference>
<name>A0A1R3J7Y4_COCAP</name>
<evidence type="ECO:0000313" key="2">
    <source>
        <dbReference type="EMBL" id="OMO90953.1"/>
    </source>
</evidence>
<proteinExistence type="predicted"/>
<dbReference type="PANTHER" id="PTHR48045:SF34">
    <property type="entry name" value="ISOFLAVONE 7-O-GLUCOSYLTRANSFERASE 1-LIKE"/>
    <property type="match status" value="1"/>
</dbReference>
<sequence length="172" mass="18701">MEAVASALEKSGVRFIWAVKDPRKGKEDREDDHDKVPKGFDEHVAESGRGLVIKGWTPQLAILNHRAVGSFLTHCGWNSSLEALLSGVLLLAWPMALVEVEHSAIAKLLVDELGVAIRACEDLNSVPDATKLANLLSESVSIERPRPERVRAMKLRETAMAAIQKGGSSDKA</sequence>
<dbReference type="Gramene" id="OMO90953">
    <property type="protein sequence ID" value="OMO90953"/>
    <property type="gene ID" value="CCACVL1_07245"/>
</dbReference>
<dbReference type="EMBL" id="AWWV01008383">
    <property type="protein sequence ID" value="OMO90953.1"/>
    <property type="molecule type" value="Genomic_DNA"/>
</dbReference>